<gene>
    <name evidence="2" type="ORF">QBC35DRAFT_483964</name>
</gene>
<reference evidence="2" key="2">
    <citation type="submission" date="2023-05" db="EMBL/GenBank/DDBJ databases">
        <authorList>
            <consortium name="Lawrence Berkeley National Laboratory"/>
            <person name="Steindorff A."/>
            <person name="Hensen N."/>
            <person name="Bonometti L."/>
            <person name="Westerberg I."/>
            <person name="Brannstrom I.O."/>
            <person name="Guillou S."/>
            <person name="Cros-Aarteil S."/>
            <person name="Calhoun S."/>
            <person name="Haridas S."/>
            <person name="Kuo A."/>
            <person name="Mondo S."/>
            <person name="Pangilinan J."/>
            <person name="Riley R."/>
            <person name="Labutti K."/>
            <person name="Andreopoulos B."/>
            <person name="Lipzen A."/>
            <person name="Chen C."/>
            <person name="Yanf M."/>
            <person name="Daum C."/>
            <person name="Ng V."/>
            <person name="Clum A."/>
            <person name="Ohm R."/>
            <person name="Martin F."/>
            <person name="Silar P."/>
            <person name="Natvig D."/>
            <person name="Lalanne C."/>
            <person name="Gautier V."/>
            <person name="Ament-Velasquez S.L."/>
            <person name="Kruys A."/>
            <person name="Hutchinson M.I."/>
            <person name="Powell A.J."/>
            <person name="Barry K."/>
            <person name="Miller A.N."/>
            <person name="Grigoriev I.V."/>
            <person name="Debuchy R."/>
            <person name="Gladieux P."/>
            <person name="Thoren M.H."/>
            <person name="Johannesson H."/>
        </authorList>
    </citation>
    <scope>NUCLEOTIDE SEQUENCE</scope>
    <source>
        <strain evidence="2">PSN309</strain>
    </source>
</reference>
<keyword evidence="1" id="KW-0472">Membrane</keyword>
<organism evidence="2 3">
    <name type="scientific">Podospora australis</name>
    <dbReference type="NCBI Taxonomy" id="1536484"/>
    <lineage>
        <taxon>Eukaryota</taxon>
        <taxon>Fungi</taxon>
        <taxon>Dikarya</taxon>
        <taxon>Ascomycota</taxon>
        <taxon>Pezizomycotina</taxon>
        <taxon>Sordariomycetes</taxon>
        <taxon>Sordariomycetidae</taxon>
        <taxon>Sordariales</taxon>
        <taxon>Podosporaceae</taxon>
        <taxon>Podospora</taxon>
    </lineage>
</organism>
<dbReference type="AlphaFoldDB" id="A0AAN7AND2"/>
<keyword evidence="1" id="KW-0812">Transmembrane</keyword>
<comment type="caution">
    <text evidence="2">The sequence shown here is derived from an EMBL/GenBank/DDBJ whole genome shotgun (WGS) entry which is preliminary data.</text>
</comment>
<sequence length="107" mass="12107">MVRQDRLGQHFSTLHTNITSKSSAFCLIHHQPIHLLLVLVLAVFVMRMKLGAAATCEAIRYSCRYVSPSADVFARIILSSASHYCFSFDLFLLLLLLHLQLIFSTRA</sequence>
<evidence type="ECO:0000313" key="2">
    <source>
        <dbReference type="EMBL" id="KAK4192487.1"/>
    </source>
</evidence>
<proteinExistence type="predicted"/>
<evidence type="ECO:0000256" key="1">
    <source>
        <dbReference type="SAM" id="Phobius"/>
    </source>
</evidence>
<dbReference type="Proteomes" id="UP001302126">
    <property type="component" value="Unassembled WGS sequence"/>
</dbReference>
<feature type="transmembrane region" description="Helical" evidence="1">
    <location>
        <begin position="33"/>
        <end position="52"/>
    </location>
</feature>
<name>A0AAN7AND2_9PEZI</name>
<dbReference type="EMBL" id="MU864354">
    <property type="protein sequence ID" value="KAK4192487.1"/>
    <property type="molecule type" value="Genomic_DNA"/>
</dbReference>
<feature type="transmembrane region" description="Helical" evidence="1">
    <location>
        <begin position="72"/>
        <end position="97"/>
    </location>
</feature>
<evidence type="ECO:0000313" key="3">
    <source>
        <dbReference type="Proteomes" id="UP001302126"/>
    </source>
</evidence>
<reference evidence="2" key="1">
    <citation type="journal article" date="2023" name="Mol. Phylogenet. Evol.">
        <title>Genome-scale phylogeny and comparative genomics of the fungal order Sordariales.</title>
        <authorList>
            <person name="Hensen N."/>
            <person name="Bonometti L."/>
            <person name="Westerberg I."/>
            <person name="Brannstrom I.O."/>
            <person name="Guillou S."/>
            <person name="Cros-Aarteil S."/>
            <person name="Calhoun S."/>
            <person name="Haridas S."/>
            <person name="Kuo A."/>
            <person name="Mondo S."/>
            <person name="Pangilinan J."/>
            <person name="Riley R."/>
            <person name="LaButti K."/>
            <person name="Andreopoulos B."/>
            <person name="Lipzen A."/>
            <person name="Chen C."/>
            <person name="Yan M."/>
            <person name="Daum C."/>
            <person name="Ng V."/>
            <person name="Clum A."/>
            <person name="Steindorff A."/>
            <person name="Ohm R.A."/>
            <person name="Martin F."/>
            <person name="Silar P."/>
            <person name="Natvig D.O."/>
            <person name="Lalanne C."/>
            <person name="Gautier V."/>
            <person name="Ament-Velasquez S.L."/>
            <person name="Kruys A."/>
            <person name="Hutchinson M.I."/>
            <person name="Powell A.J."/>
            <person name="Barry K."/>
            <person name="Miller A.N."/>
            <person name="Grigoriev I.V."/>
            <person name="Debuchy R."/>
            <person name="Gladieux P."/>
            <person name="Hiltunen Thoren M."/>
            <person name="Johannesson H."/>
        </authorList>
    </citation>
    <scope>NUCLEOTIDE SEQUENCE</scope>
    <source>
        <strain evidence="2">PSN309</strain>
    </source>
</reference>
<keyword evidence="3" id="KW-1185">Reference proteome</keyword>
<accession>A0AAN7AND2</accession>
<protein>
    <submittedName>
        <fullName evidence="2">Uncharacterized protein</fullName>
    </submittedName>
</protein>
<keyword evidence="1" id="KW-1133">Transmembrane helix</keyword>